<organism evidence="7 8">
    <name type="scientific">Chitinibacter fontanus</name>
    <dbReference type="NCBI Taxonomy" id="1737446"/>
    <lineage>
        <taxon>Bacteria</taxon>
        <taxon>Pseudomonadati</taxon>
        <taxon>Pseudomonadota</taxon>
        <taxon>Betaproteobacteria</taxon>
        <taxon>Neisseriales</taxon>
        <taxon>Chitinibacteraceae</taxon>
        <taxon>Chitinibacter</taxon>
    </lineage>
</organism>
<evidence type="ECO:0000313" key="7">
    <source>
        <dbReference type="EMBL" id="QLI83249.1"/>
    </source>
</evidence>
<comment type="subcellular location">
    <subcellularLocation>
        <location evidence="1">Cell outer membrane</location>
        <topology evidence="1">Lipid-anchor</topology>
    </subcellularLocation>
</comment>
<protein>
    <submittedName>
        <fullName evidence="7">Glycine zipper 2TM domain-containing protein</fullName>
    </submittedName>
</protein>
<evidence type="ECO:0000256" key="3">
    <source>
        <dbReference type="ARBA" id="ARBA00023136"/>
    </source>
</evidence>
<feature type="domain" description="Glycine zipper 2TM" evidence="6">
    <location>
        <begin position="52"/>
        <end position="93"/>
    </location>
</feature>
<evidence type="ECO:0000256" key="2">
    <source>
        <dbReference type="ARBA" id="ARBA00022729"/>
    </source>
</evidence>
<dbReference type="EMBL" id="CP058952">
    <property type="protein sequence ID" value="QLI83249.1"/>
    <property type="molecule type" value="Genomic_DNA"/>
</dbReference>
<dbReference type="PANTHER" id="PTHR35603">
    <property type="match status" value="1"/>
</dbReference>
<dbReference type="KEGG" id="cfon:HZU75_10755"/>
<reference evidence="7 8" key="1">
    <citation type="journal article" date="2016" name="Int. J. Syst. Evol. Microbiol.">
        <title>Chitinibacter fontanus sp. nov., isolated from a spring.</title>
        <authorList>
            <person name="Sheu S.Y."/>
            <person name="Li Y.S."/>
            <person name="Young C.C."/>
            <person name="Chen W.M."/>
        </authorList>
    </citation>
    <scope>NUCLEOTIDE SEQUENCE [LARGE SCALE GENOMIC DNA]</scope>
    <source>
        <strain evidence="7 8">STM-7</strain>
    </source>
</reference>
<keyword evidence="8" id="KW-1185">Reference proteome</keyword>
<dbReference type="InterPro" id="IPR008816">
    <property type="entry name" value="Gly_zipper_2TM_dom"/>
</dbReference>
<dbReference type="GO" id="GO:0009279">
    <property type="term" value="C:cell outer membrane"/>
    <property type="evidence" value="ECO:0007669"/>
    <property type="project" value="UniProtKB-SubCell"/>
</dbReference>
<dbReference type="AlphaFoldDB" id="A0A7D5ZKA4"/>
<gene>
    <name evidence="7" type="ORF">HZU75_10755</name>
</gene>
<proteinExistence type="predicted"/>
<keyword evidence="4" id="KW-0564">Palmitate</keyword>
<name>A0A7D5ZKA4_9NEIS</name>
<sequence>MLTSSMLLTGCITADSANVYKKGELKQLASARAGVIENLRDVQMDDSSTGVGSIAGAVIGGVAASSNIGKGTGAVISGVLGSILGGMLGNKVETSITRKPAKELTILMQDNGQRVVVVQDADVNFVVGQHVDVITDGHTARVVPTANKPATKAGTSL</sequence>
<keyword evidence="5" id="KW-0449">Lipoprotein</keyword>
<evidence type="ECO:0000256" key="1">
    <source>
        <dbReference type="ARBA" id="ARBA00004459"/>
    </source>
</evidence>
<dbReference type="InterPro" id="IPR051407">
    <property type="entry name" value="Bact_OM_lipoprot/Surf_antigen"/>
</dbReference>
<dbReference type="Pfam" id="PF05433">
    <property type="entry name" value="Rick_17kDa_Anti"/>
    <property type="match status" value="1"/>
</dbReference>
<dbReference type="Proteomes" id="UP000510822">
    <property type="component" value="Chromosome"/>
</dbReference>
<evidence type="ECO:0000256" key="4">
    <source>
        <dbReference type="ARBA" id="ARBA00023139"/>
    </source>
</evidence>
<evidence type="ECO:0000313" key="8">
    <source>
        <dbReference type="Proteomes" id="UP000510822"/>
    </source>
</evidence>
<dbReference type="PANTHER" id="PTHR35603:SF1">
    <property type="entry name" value="OUTER MEMBRANE LIPOPROTEIN SLYB"/>
    <property type="match status" value="1"/>
</dbReference>
<evidence type="ECO:0000259" key="6">
    <source>
        <dbReference type="Pfam" id="PF05433"/>
    </source>
</evidence>
<evidence type="ECO:0000256" key="5">
    <source>
        <dbReference type="ARBA" id="ARBA00023288"/>
    </source>
</evidence>
<accession>A0A7D5ZKA4</accession>
<keyword evidence="2" id="KW-0732">Signal</keyword>
<keyword evidence="3" id="KW-0472">Membrane</keyword>